<sequence length="942" mass="112061">MLFGVFETLDYDLNLDERKMKFKKYDHVICEDCNQEIEKFNFICHNCYNKETDCNEQNRMNYGICKVCFKSNASFGCCEIKIFKTSDYELNLEGRRIKYKDYNIICEKCNNKIDEYYYCKNCYSEETDIIKKHYLKYGPNFKIFSTLDYNLNLEKRRKKFGNFAGIFCEKCNNEIDKRNEETDTIKKHYMKYGSNFGILSILDYNLNLKEKMEKFRNFDGIFCEKCNNEIDEYYCKVCYSKETDIIKKGHMKYGSNFKIFSTLDYNLSLEERMAKYMEYNYILCEKCNYEIDKQYYNCNKCYNNQIMTSKCKVCFIGNNGNCCSFYEFQQFLEDFNKWINENKLMDDYLVIKKQKGEISDYDLDEDDRRVKYKVFDYILCEKCDKKYHYNYCYNCYVKEINELNKLKSIILQPKLQGYENFYSKVYNKETKELRELKELQSILKDYKNVYFKLDEDLGIFKQIIKEFEKTKYQIENSKSHINNIRYNGLNNCDRKLNSYCECYDKETDIDEKKRMEFGKCKDCFKIHEDLDGCLSCKPKRFQRDFNKWTSRNELIDKLIQENQLIDRRYGLLEWIPYDQFINIKYIAEGGFAKVYSAIWIGGRIRKWSQFSNSWKRDGSTTTVALKVLNNSKNISEDFLNEIKFFNEVSGYMCVIKCFGITQDPITYNYALVLQYIENGDLRKYLGRTVNTLIWDQRLNKIYDICLALNNIHVHRLIHKDLHPGNIFIGSTFAYIGDFGFCMPANEILSNSTKKKIYGVMPYMAPEILRGKLHTLASDVYSLGVILNEIITVIPPFSNQPHDHFLALDVCRGLRPNIREETPDSLKELIKKCWDANPENRPTSGEILHTLSYQLNTYKSMPLKRLSYNFNESTNVTNLLSSEVHPKATYTSRLFNFQKLPEPINCPDQQEFISSRYIEKIQSGQVKNLHSDECLDCNIMNID</sequence>
<dbReference type="EMBL" id="BLAL01000196">
    <property type="protein sequence ID" value="GES90716.1"/>
    <property type="molecule type" value="Genomic_DNA"/>
</dbReference>
<evidence type="ECO:0000256" key="1">
    <source>
        <dbReference type="ARBA" id="ARBA00022741"/>
    </source>
</evidence>
<dbReference type="PANTHER" id="PTHR44329:SF298">
    <property type="entry name" value="MIXED LINEAGE KINASE DOMAIN-LIKE PROTEIN"/>
    <property type="match status" value="1"/>
</dbReference>
<dbReference type="PROSITE" id="PS50011">
    <property type="entry name" value="PROTEIN_KINASE_DOM"/>
    <property type="match status" value="1"/>
</dbReference>
<dbReference type="PRINTS" id="PR00109">
    <property type="entry name" value="TYRKINASE"/>
</dbReference>
<dbReference type="SUPFAM" id="SSF56112">
    <property type="entry name" value="Protein kinase-like (PK-like)"/>
    <property type="match status" value="1"/>
</dbReference>
<dbReference type="PANTHER" id="PTHR44329">
    <property type="entry name" value="SERINE/THREONINE-PROTEIN KINASE TNNI3K-RELATED"/>
    <property type="match status" value="1"/>
</dbReference>
<dbReference type="GO" id="GO:0004674">
    <property type="term" value="F:protein serine/threonine kinase activity"/>
    <property type="evidence" value="ECO:0007669"/>
    <property type="project" value="TreeGrafter"/>
</dbReference>
<dbReference type="InterPro" id="IPR051681">
    <property type="entry name" value="Ser/Thr_Kinases-Pseudokinases"/>
</dbReference>
<organism evidence="4 5">
    <name type="scientific">Rhizophagus clarus</name>
    <dbReference type="NCBI Taxonomy" id="94130"/>
    <lineage>
        <taxon>Eukaryota</taxon>
        <taxon>Fungi</taxon>
        <taxon>Fungi incertae sedis</taxon>
        <taxon>Mucoromycota</taxon>
        <taxon>Glomeromycotina</taxon>
        <taxon>Glomeromycetes</taxon>
        <taxon>Glomerales</taxon>
        <taxon>Glomeraceae</taxon>
        <taxon>Rhizophagus</taxon>
    </lineage>
</organism>
<keyword evidence="1" id="KW-0547">Nucleotide-binding</keyword>
<dbReference type="AlphaFoldDB" id="A0A8H3LQL7"/>
<dbReference type="InterPro" id="IPR011009">
    <property type="entry name" value="Kinase-like_dom_sf"/>
</dbReference>
<name>A0A8H3LQL7_9GLOM</name>
<dbReference type="GO" id="GO:0005524">
    <property type="term" value="F:ATP binding"/>
    <property type="evidence" value="ECO:0007669"/>
    <property type="project" value="UniProtKB-KW"/>
</dbReference>
<reference evidence="4" key="1">
    <citation type="submission" date="2019-10" db="EMBL/GenBank/DDBJ databases">
        <title>Conservation and host-specific expression of non-tandemly repeated heterogenous ribosome RNA gene in arbuscular mycorrhizal fungi.</title>
        <authorList>
            <person name="Maeda T."/>
            <person name="Kobayashi Y."/>
            <person name="Nakagawa T."/>
            <person name="Ezawa T."/>
            <person name="Yamaguchi K."/>
            <person name="Bino T."/>
            <person name="Nishimoto Y."/>
            <person name="Shigenobu S."/>
            <person name="Kawaguchi M."/>
        </authorList>
    </citation>
    <scope>NUCLEOTIDE SEQUENCE</scope>
    <source>
        <strain evidence="4">HR1</strain>
    </source>
</reference>
<gene>
    <name evidence="4" type="ORF">RCL2_001754900</name>
</gene>
<dbReference type="InterPro" id="IPR001245">
    <property type="entry name" value="Ser-Thr/Tyr_kinase_cat_dom"/>
</dbReference>
<accession>A0A8H3LQL7</accession>
<protein>
    <submittedName>
        <fullName evidence="4">Kinase-like domain-containing protein</fullName>
    </submittedName>
</protein>
<evidence type="ECO:0000259" key="3">
    <source>
        <dbReference type="PROSITE" id="PS50011"/>
    </source>
</evidence>
<dbReference type="Gene3D" id="1.10.510.10">
    <property type="entry name" value="Transferase(Phosphotransferase) domain 1"/>
    <property type="match status" value="1"/>
</dbReference>
<dbReference type="OrthoDB" id="2339191at2759"/>
<evidence type="ECO:0000313" key="5">
    <source>
        <dbReference type="Proteomes" id="UP000615446"/>
    </source>
</evidence>
<evidence type="ECO:0000256" key="2">
    <source>
        <dbReference type="ARBA" id="ARBA00022840"/>
    </source>
</evidence>
<dbReference type="Pfam" id="PF07714">
    <property type="entry name" value="PK_Tyr_Ser-Thr"/>
    <property type="match status" value="1"/>
</dbReference>
<keyword evidence="4" id="KW-0808">Transferase</keyword>
<dbReference type="InterPro" id="IPR000719">
    <property type="entry name" value="Prot_kinase_dom"/>
</dbReference>
<keyword evidence="2" id="KW-0067">ATP-binding</keyword>
<proteinExistence type="predicted"/>
<feature type="domain" description="Protein kinase" evidence="3">
    <location>
        <begin position="580"/>
        <end position="851"/>
    </location>
</feature>
<dbReference type="Proteomes" id="UP000615446">
    <property type="component" value="Unassembled WGS sequence"/>
</dbReference>
<evidence type="ECO:0000313" key="4">
    <source>
        <dbReference type="EMBL" id="GES90716.1"/>
    </source>
</evidence>
<keyword evidence="4" id="KW-0418">Kinase</keyword>
<comment type="caution">
    <text evidence="4">The sequence shown here is derived from an EMBL/GenBank/DDBJ whole genome shotgun (WGS) entry which is preliminary data.</text>
</comment>